<reference evidence="1 2" key="1">
    <citation type="submission" date="2019-04" db="EMBL/GenBank/DDBJ databases">
        <title>Microbes associate with the intestines of laboratory mice.</title>
        <authorList>
            <person name="Navarre W."/>
            <person name="Wong E."/>
            <person name="Huang K.C."/>
            <person name="Tropini C."/>
            <person name="Ng K."/>
            <person name="Yu B."/>
        </authorList>
    </citation>
    <scope>NUCLEOTIDE SEQUENCE [LARGE SCALE GENOMIC DNA]</scope>
    <source>
        <strain evidence="1 2">NM83_B4-11</strain>
    </source>
</reference>
<name>A0ABY2QD90_9SPHN</name>
<accession>A0ABY2QD90</accession>
<sequence length="87" mass="10423">MTLYSPKSHKLNFLRSQAERLAPDLIAAWPRDTRFAQRCFELLRRAYVDSRYSPHYKISTQELDWLIERVDVLQKLVRQVCERQLAS</sequence>
<gene>
    <name evidence="1" type="ORF">E5988_16020</name>
</gene>
<evidence type="ECO:0000313" key="2">
    <source>
        <dbReference type="Proteomes" id="UP000308038"/>
    </source>
</evidence>
<evidence type="ECO:0000313" key="1">
    <source>
        <dbReference type="EMBL" id="THG37254.1"/>
    </source>
</evidence>
<dbReference type="Gene3D" id="1.20.120.330">
    <property type="entry name" value="Nucleotidyltransferases domain 2"/>
    <property type="match status" value="1"/>
</dbReference>
<dbReference type="EMBL" id="SSTI01000019">
    <property type="protein sequence ID" value="THG37254.1"/>
    <property type="molecule type" value="Genomic_DNA"/>
</dbReference>
<protein>
    <recommendedName>
        <fullName evidence="3">HEPN domain-containing protein</fullName>
    </recommendedName>
</protein>
<keyword evidence="2" id="KW-1185">Reference proteome</keyword>
<organism evidence="1 2">
    <name type="scientific">Sphingomonas olei</name>
    <dbReference type="NCBI Taxonomy" id="1886787"/>
    <lineage>
        <taxon>Bacteria</taxon>
        <taxon>Pseudomonadati</taxon>
        <taxon>Pseudomonadota</taxon>
        <taxon>Alphaproteobacteria</taxon>
        <taxon>Sphingomonadales</taxon>
        <taxon>Sphingomonadaceae</taxon>
        <taxon>Sphingomonas</taxon>
    </lineage>
</organism>
<evidence type="ECO:0008006" key="3">
    <source>
        <dbReference type="Google" id="ProtNLM"/>
    </source>
</evidence>
<proteinExistence type="predicted"/>
<dbReference type="Proteomes" id="UP000308038">
    <property type="component" value="Unassembled WGS sequence"/>
</dbReference>
<comment type="caution">
    <text evidence="1">The sequence shown here is derived from an EMBL/GenBank/DDBJ whole genome shotgun (WGS) entry which is preliminary data.</text>
</comment>